<accession>S4MZ11</accession>
<dbReference type="HOGENOM" id="CLU_2652737_0_0_11"/>
<feature type="region of interest" description="Disordered" evidence="1">
    <location>
        <begin position="40"/>
        <end position="76"/>
    </location>
</feature>
<gene>
    <name evidence="2" type="ORF">STAFG_1620</name>
</gene>
<proteinExistence type="predicted"/>
<comment type="caution">
    <text evidence="2">The sequence shown here is derived from an EMBL/GenBank/DDBJ whole genome shotgun (WGS) entry which is preliminary data.</text>
</comment>
<dbReference type="EMBL" id="AOPY01001325">
    <property type="protein sequence ID" value="EPJ41330.1"/>
    <property type="molecule type" value="Genomic_DNA"/>
</dbReference>
<protein>
    <submittedName>
        <fullName evidence="2">Uncharacterized protein</fullName>
    </submittedName>
</protein>
<evidence type="ECO:0000313" key="2">
    <source>
        <dbReference type="EMBL" id="EPJ41330.1"/>
    </source>
</evidence>
<organism evidence="2 3">
    <name type="scientific">Streptomyces afghaniensis 772</name>
    <dbReference type="NCBI Taxonomy" id="1283301"/>
    <lineage>
        <taxon>Bacteria</taxon>
        <taxon>Bacillati</taxon>
        <taxon>Actinomycetota</taxon>
        <taxon>Actinomycetes</taxon>
        <taxon>Kitasatosporales</taxon>
        <taxon>Streptomycetaceae</taxon>
        <taxon>Streptomyces</taxon>
    </lineage>
</organism>
<dbReference type="Proteomes" id="UP000015001">
    <property type="component" value="Unassembled WGS sequence"/>
</dbReference>
<name>S4MZ11_9ACTN</name>
<reference evidence="2 3" key="1">
    <citation type="submission" date="2013-02" db="EMBL/GenBank/DDBJ databases">
        <title>Draft Genome Sequence of Streptomyces afghaniensis, Which Produces Compounds of the Julimycin B-Complex.</title>
        <authorList>
            <person name="Gruening B.A."/>
            <person name="Praeg A."/>
            <person name="Erxleben A."/>
            <person name="Guenther S."/>
            <person name="Fiedler H.-P."/>
            <person name="Goodfellow M."/>
            <person name="Mueller M."/>
        </authorList>
    </citation>
    <scope>NUCLEOTIDE SEQUENCE [LARGE SCALE GENOMIC DNA]</scope>
    <source>
        <strain evidence="2 3">772</strain>
    </source>
</reference>
<evidence type="ECO:0000313" key="3">
    <source>
        <dbReference type="Proteomes" id="UP000015001"/>
    </source>
</evidence>
<feature type="compositionally biased region" description="Gly residues" evidence="1">
    <location>
        <begin position="42"/>
        <end position="51"/>
    </location>
</feature>
<keyword evidence="3" id="KW-1185">Reference proteome</keyword>
<sequence length="76" mass="7505">MLAAVGVPDTARIPVMAGGRRRARHGHVLVATTVPVTAGAPRGAGLGGAAVGAGRTRARDGPGVRTSWAGDLRPTA</sequence>
<evidence type="ECO:0000256" key="1">
    <source>
        <dbReference type="SAM" id="MobiDB-lite"/>
    </source>
</evidence>
<dbReference type="AlphaFoldDB" id="S4MZ11"/>